<dbReference type="GO" id="GO:0000226">
    <property type="term" value="P:microtubule cytoskeleton organization"/>
    <property type="evidence" value="ECO:0007669"/>
    <property type="project" value="TreeGrafter"/>
</dbReference>
<reference evidence="9" key="1">
    <citation type="submission" date="2025-08" db="UniProtKB">
        <authorList>
            <consortium name="Ensembl"/>
        </authorList>
    </citation>
    <scope>IDENTIFICATION</scope>
</reference>
<feature type="compositionally biased region" description="Basic and acidic residues" evidence="8">
    <location>
        <begin position="76"/>
        <end position="90"/>
    </location>
</feature>
<keyword evidence="3" id="KW-0597">Phosphoprotein</keyword>
<dbReference type="GO" id="GO:0008017">
    <property type="term" value="F:microtubule binding"/>
    <property type="evidence" value="ECO:0007669"/>
    <property type="project" value="InterPro"/>
</dbReference>
<evidence type="ECO:0000256" key="2">
    <source>
        <dbReference type="ARBA" id="ARBA00022490"/>
    </source>
</evidence>
<feature type="compositionally biased region" description="Low complexity" evidence="8">
    <location>
        <begin position="345"/>
        <end position="357"/>
    </location>
</feature>
<sequence length="660" mass="68967">MLNPLLSYGCHYYSASQTLEEFPGMSLNLAGTAPIGSCTSVKDGSDSEQARASLTSPGDLKHVGMNGSVPFSPREFSSDAYRRQSEDSDRISQSPGQVQSELGVSLIRSVVVADLSSLGVGCMDDKDGHPAANLSPFLEGKNRVLSFDYTEPQRPTGQDGLSGELSGPDESPSGSRSPEPRLADPWSPTSPTVVPKGASQASLSPERQPDSPVASEAQKDPGDTESFSELANVAPSKADEYLETSDEDLKAAVKATDVSAGGDNVLSYQEQGSIFPPEKTQQKPLSKIAAPPVSNTKSQKPPQKDASIDRKSNVPVPQTKAKTKADAEKNAAGSEKKTPTTTPAKSRPTSTPKRPSSVTASPSKKPLASSTSRPVAKASSAGAGGTRPQVADGKAGAKPQAAGTKIPGKTPTQTDSPKTPERSGSSTPKSPSSRAHTPGANKEVKKVAVVRTPPKSPGSMKNRSPASAVPMPDLKNVRSKIGSTDNLKHQPGGGRVQILDKKADYSSVQSKCGSKVNLKHVPGGGNIQIVHKKMDLSNVQAKCGSKDNIRHKPGGGNIEIKTEKLEFKGQSKIGSLENIGHVAGGGQRKIESHKLTFREEAKARTDHGADIVYKSPTASMDGSPRRLSNVSSSGSINMADSPQLSTLADQVSASLAKQGL</sequence>
<keyword evidence="2 7" id="KW-0963">Cytoplasm</keyword>
<evidence type="ECO:0000313" key="10">
    <source>
        <dbReference type="Proteomes" id="UP000261540"/>
    </source>
</evidence>
<dbReference type="Ensembl" id="ENSPKIT00000032263.1">
    <property type="protein sequence ID" value="ENSPKIP00000008190.1"/>
    <property type="gene ID" value="ENSPKIG00000023770.1"/>
</dbReference>
<feature type="compositionally biased region" description="Low complexity" evidence="8">
    <location>
        <begin position="423"/>
        <end position="433"/>
    </location>
</feature>
<protein>
    <recommendedName>
        <fullName evidence="7">Microtubule-associated protein</fullName>
    </recommendedName>
</protein>
<dbReference type="PANTHER" id="PTHR11501:SF14">
    <property type="entry name" value="MICROTUBULE-ASSOCIATED PROTEIN TAU"/>
    <property type="match status" value="1"/>
</dbReference>
<dbReference type="GO" id="GO:0031175">
    <property type="term" value="P:neuron projection development"/>
    <property type="evidence" value="ECO:0007669"/>
    <property type="project" value="TreeGrafter"/>
</dbReference>
<accession>A0A3B3QRG5</accession>
<evidence type="ECO:0000256" key="8">
    <source>
        <dbReference type="SAM" id="MobiDB-lite"/>
    </source>
</evidence>
<feature type="region of interest" description="Disordered" evidence="8">
    <location>
        <begin position="149"/>
        <end position="232"/>
    </location>
</feature>
<dbReference type="GO" id="GO:0043005">
    <property type="term" value="C:neuron projection"/>
    <property type="evidence" value="ECO:0007669"/>
    <property type="project" value="TreeGrafter"/>
</dbReference>
<name>A0A3B3QRG5_9TELE</name>
<feature type="compositionally biased region" description="Polar residues" evidence="8">
    <location>
        <begin position="616"/>
        <end position="642"/>
    </location>
</feature>
<keyword evidence="4 7" id="KW-0493">Microtubule</keyword>
<feature type="compositionally biased region" description="Basic and acidic residues" evidence="8">
    <location>
        <begin position="323"/>
        <end position="338"/>
    </location>
</feature>
<proteinExistence type="predicted"/>
<keyword evidence="5" id="KW-0677">Repeat</keyword>
<dbReference type="InterPro" id="IPR001084">
    <property type="entry name" value="MAP_tubulin-bd_rpt"/>
</dbReference>
<evidence type="ECO:0000256" key="7">
    <source>
        <dbReference type="RuleBase" id="RU000686"/>
    </source>
</evidence>
<dbReference type="GeneTree" id="ENSGT00940000155494"/>
<dbReference type="Pfam" id="PF00418">
    <property type="entry name" value="Tubulin-binding"/>
    <property type="match status" value="4"/>
</dbReference>
<dbReference type="InterPro" id="IPR027324">
    <property type="entry name" value="MAP2/MAP4/Tau"/>
</dbReference>
<keyword evidence="10" id="KW-1185">Reference proteome</keyword>
<dbReference type="AlphaFoldDB" id="A0A3B3QRG5"/>
<keyword evidence="6 7" id="KW-0206">Cytoskeleton</keyword>
<evidence type="ECO:0000256" key="5">
    <source>
        <dbReference type="ARBA" id="ARBA00022737"/>
    </source>
</evidence>
<reference evidence="9" key="2">
    <citation type="submission" date="2025-09" db="UniProtKB">
        <authorList>
            <consortium name="Ensembl"/>
        </authorList>
    </citation>
    <scope>IDENTIFICATION</scope>
</reference>
<dbReference type="PANTHER" id="PTHR11501">
    <property type="entry name" value="MICROTUBULE-ASSOCIATED PROTEIN"/>
    <property type="match status" value="1"/>
</dbReference>
<organism evidence="9 10">
    <name type="scientific">Paramormyrops kingsleyae</name>
    <dbReference type="NCBI Taxonomy" id="1676925"/>
    <lineage>
        <taxon>Eukaryota</taxon>
        <taxon>Metazoa</taxon>
        <taxon>Chordata</taxon>
        <taxon>Craniata</taxon>
        <taxon>Vertebrata</taxon>
        <taxon>Euteleostomi</taxon>
        <taxon>Actinopterygii</taxon>
        <taxon>Neopterygii</taxon>
        <taxon>Teleostei</taxon>
        <taxon>Osteoglossocephala</taxon>
        <taxon>Osteoglossomorpha</taxon>
        <taxon>Osteoglossiformes</taxon>
        <taxon>Mormyridae</taxon>
        <taxon>Paramormyrops</taxon>
    </lineage>
</organism>
<feature type="compositionally biased region" description="Basic and acidic residues" evidence="8">
    <location>
        <begin position="302"/>
        <end position="312"/>
    </location>
</feature>
<dbReference type="STRING" id="1676925.ENSPKIP00000008190"/>
<feature type="compositionally biased region" description="Low complexity" evidence="8">
    <location>
        <begin position="166"/>
        <end position="177"/>
    </location>
</feature>
<feature type="region of interest" description="Disordered" evidence="8">
    <location>
        <begin position="41"/>
        <end position="99"/>
    </location>
</feature>
<evidence type="ECO:0000313" key="9">
    <source>
        <dbReference type="Ensembl" id="ENSPKIP00000008190.1"/>
    </source>
</evidence>
<dbReference type="PROSITE" id="PS51491">
    <property type="entry name" value="TAU_MAP_2"/>
    <property type="match status" value="4"/>
</dbReference>
<feature type="compositionally biased region" description="Polar residues" evidence="8">
    <location>
        <begin position="358"/>
        <end position="373"/>
    </location>
</feature>
<comment type="subcellular location">
    <subcellularLocation>
        <location evidence="1 7">Cytoplasm</location>
        <location evidence="1 7">Cytoskeleton</location>
    </subcellularLocation>
</comment>
<evidence type="ECO:0000256" key="3">
    <source>
        <dbReference type="ARBA" id="ARBA00022553"/>
    </source>
</evidence>
<dbReference type="GO" id="GO:0005874">
    <property type="term" value="C:microtubule"/>
    <property type="evidence" value="ECO:0007669"/>
    <property type="project" value="UniProtKB-KW"/>
</dbReference>
<evidence type="ECO:0000256" key="4">
    <source>
        <dbReference type="ARBA" id="ARBA00022701"/>
    </source>
</evidence>
<dbReference type="PROSITE" id="PS00229">
    <property type="entry name" value="TAU_MAP_1"/>
    <property type="match status" value="2"/>
</dbReference>
<dbReference type="Proteomes" id="UP000261540">
    <property type="component" value="Unplaced"/>
</dbReference>
<evidence type="ECO:0000256" key="6">
    <source>
        <dbReference type="ARBA" id="ARBA00023212"/>
    </source>
</evidence>
<feature type="region of interest" description="Disordered" evidence="8">
    <location>
        <begin position="613"/>
        <end position="642"/>
    </location>
</feature>
<feature type="region of interest" description="Disordered" evidence="8">
    <location>
        <begin position="269"/>
        <end position="494"/>
    </location>
</feature>
<evidence type="ECO:0000256" key="1">
    <source>
        <dbReference type="ARBA" id="ARBA00004245"/>
    </source>
</evidence>